<dbReference type="EMBL" id="JACGWL010000007">
    <property type="protein sequence ID" value="KAK4398213.1"/>
    <property type="molecule type" value="Genomic_DNA"/>
</dbReference>
<accession>A0AAE1WRC5</accession>
<dbReference type="GO" id="GO:0017119">
    <property type="term" value="C:Golgi transport complex"/>
    <property type="evidence" value="ECO:0007669"/>
    <property type="project" value="InterPro"/>
</dbReference>
<organism evidence="8 9">
    <name type="scientific">Sesamum angolense</name>
    <dbReference type="NCBI Taxonomy" id="2727404"/>
    <lineage>
        <taxon>Eukaryota</taxon>
        <taxon>Viridiplantae</taxon>
        <taxon>Streptophyta</taxon>
        <taxon>Embryophyta</taxon>
        <taxon>Tracheophyta</taxon>
        <taxon>Spermatophyta</taxon>
        <taxon>Magnoliopsida</taxon>
        <taxon>eudicotyledons</taxon>
        <taxon>Gunneridae</taxon>
        <taxon>Pentapetalae</taxon>
        <taxon>asterids</taxon>
        <taxon>lamiids</taxon>
        <taxon>Lamiales</taxon>
        <taxon>Pedaliaceae</taxon>
        <taxon>Sesamum</taxon>
    </lineage>
</organism>
<evidence type="ECO:0000313" key="8">
    <source>
        <dbReference type="EMBL" id="KAK4398213.1"/>
    </source>
</evidence>
<keyword evidence="3" id="KW-0333">Golgi apparatus</keyword>
<proteinExistence type="predicted"/>
<dbReference type="AlphaFoldDB" id="A0AAE1WRC5"/>
<name>A0AAE1WRC5_9LAMI</name>
<evidence type="ECO:0000259" key="7">
    <source>
        <dbReference type="Pfam" id="PF20649"/>
    </source>
</evidence>
<reference evidence="8" key="2">
    <citation type="journal article" date="2024" name="Plant">
        <title>Genomic evolution and insights into agronomic trait innovations of Sesamum species.</title>
        <authorList>
            <person name="Miao H."/>
            <person name="Wang L."/>
            <person name="Qu L."/>
            <person name="Liu H."/>
            <person name="Sun Y."/>
            <person name="Le M."/>
            <person name="Wang Q."/>
            <person name="Wei S."/>
            <person name="Zheng Y."/>
            <person name="Lin W."/>
            <person name="Duan Y."/>
            <person name="Cao H."/>
            <person name="Xiong S."/>
            <person name="Wang X."/>
            <person name="Wei L."/>
            <person name="Li C."/>
            <person name="Ma Q."/>
            <person name="Ju M."/>
            <person name="Zhao R."/>
            <person name="Li G."/>
            <person name="Mu C."/>
            <person name="Tian Q."/>
            <person name="Mei H."/>
            <person name="Zhang T."/>
            <person name="Gao T."/>
            <person name="Zhang H."/>
        </authorList>
    </citation>
    <scope>NUCLEOTIDE SEQUENCE</scope>
    <source>
        <strain evidence="8">K16</strain>
    </source>
</reference>
<dbReference type="Pfam" id="PF20649">
    <property type="entry name" value="COG5_C"/>
    <property type="match status" value="1"/>
</dbReference>
<comment type="caution">
    <text evidence="8">The sequence shown here is derived from an EMBL/GenBank/DDBJ whole genome shotgun (WGS) entry which is preliminary data.</text>
</comment>
<reference evidence="8" key="1">
    <citation type="submission" date="2020-06" db="EMBL/GenBank/DDBJ databases">
        <authorList>
            <person name="Li T."/>
            <person name="Hu X."/>
            <person name="Zhang T."/>
            <person name="Song X."/>
            <person name="Zhang H."/>
            <person name="Dai N."/>
            <person name="Sheng W."/>
            <person name="Hou X."/>
            <person name="Wei L."/>
        </authorList>
    </citation>
    <scope>NUCLEOTIDE SEQUENCE</scope>
    <source>
        <strain evidence="8">K16</strain>
        <tissue evidence="8">Leaf</tissue>
    </source>
</reference>
<dbReference type="Proteomes" id="UP001289374">
    <property type="component" value="Unassembled WGS sequence"/>
</dbReference>
<evidence type="ECO:0000313" key="9">
    <source>
        <dbReference type="Proteomes" id="UP001289374"/>
    </source>
</evidence>
<dbReference type="GO" id="GO:0000139">
    <property type="term" value="C:Golgi membrane"/>
    <property type="evidence" value="ECO:0007669"/>
    <property type="project" value="UniProtKB-SubCell"/>
</dbReference>
<keyword evidence="4" id="KW-0472">Membrane</keyword>
<feature type="domain" description="Conserved oligomeric Golgi complex subunit 5 helical" evidence="7">
    <location>
        <begin position="213"/>
        <end position="376"/>
    </location>
</feature>
<dbReference type="GO" id="GO:0006891">
    <property type="term" value="P:intra-Golgi vesicle-mediated transport"/>
    <property type="evidence" value="ECO:0007669"/>
    <property type="project" value="InterPro"/>
</dbReference>
<dbReference type="PANTHER" id="PTHR13228:SF3">
    <property type="entry name" value="CONSERVED OLIGOMERIC GOLGI COMPLEX SUBUNIT 5"/>
    <property type="match status" value="1"/>
</dbReference>
<dbReference type="Pfam" id="PF10392">
    <property type="entry name" value="COG5_N"/>
    <property type="match status" value="1"/>
</dbReference>
<sequence length="957" mass="105302">MASPAMSRSPLQRLSTFKNTAAATPTTTTATAAATPTPLSPVPSHLDTFSSDPIFSAFLSPDFNPTQFSTAALSSGSAASRIEKLQEGLRLLDTQLRHEVLSRHQELLQQLSSVKAAESSLSSLRSSISSLQSSVRHARSELSDPHRVISAQTHQLNNLHSTSLLLQNTLRTLRLIHKLRNLVDSQPDASKWDLSKAAQLHYEILILYNESHLSGIDVVDGELKWVIEIGSKIREEGMKVLEKGLESLNQPEVGLGLQVFYNMGELRGTVDGLVNKYKQMGVKSVSNALDMKAISGGGYGGGGPGGVQRHGTPQIGGGAKAREALWQRMSGCMDQLHSIVLAVWHLQRVLSKKRDPFTHVLLLDEAMQHGNDSSEALLHSGGHQGTFEFSRMRCSYRMTSILVDQEPLCAVDRYLVKYICKRLEDNWVRGGVGDLSCVCKILCKPNEVWFHCFKLCQGDITVGYPKLLTMIENLLERISRDTDVKGIPPALTSDGKEQMVGAIENFQTAFLALCLSRLTDLVNSVFPMSRGSVPSKEHIARIISRIQEEIEAVQLDAHLTLRVLREISKALLLLAERAEYQISTGPEARQITGAANPAQLKNFMLCQHLQEVHTRITSMITGLPTVAADVLSAALGTIYGVAGDSVTSLFQAMLDRLESCILQIHEQNFSTLGLDAAMDNNASPYMEELQKSILHFRTEFLSRLLPSSGAVSVGTETICTRLVRSMASRVLTFFIRHAALVRPLSESGKLRMARDMAELELAVGQNLFPVEQLGAPYRALRAFRPVIFLDTSQLESSPLLQDLPPSVILHHLYSRAPDDLQSPLQRNKLTPLQYSLWMDSQGEDQIWKGIKTTLDDYAAKGINCNVDEYLSSGSVNGAGLMTKTSSMVKPKARPTFIQLVGCIMCIWMSLKLDGFAHKGLGSGVQTSRARARARAPLTELELELELDEPNKEGLELN</sequence>
<gene>
    <name evidence="8" type="ORF">Sango_1296800</name>
</gene>
<evidence type="ECO:0000256" key="1">
    <source>
        <dbReference type="ARBA" id="ARBA00004395"/>
    </source>
</evidence>
<comment type="subcellular location">
    <subcellularLocation>
        <location evidence="1">Golgi apparatus membrane</location>
        <topology evidence="1">Peripheral membrane protein</topology>
    </subcellularLocation>
</comment>
<evidence type="ECO:0000259" key="6">
    <source>
        <dbReference type="Pfam" id="PF10392"/>
    </source>
</evidence>
<dbReference type="InterPro" id="IPR049176">
    <property type="entry name" value="COG5_N"/>
</dbReference>
<dbReference type="InterPro" id="IPR048485">
    <property type="entry name" value="COG5_helical"/>
</dbReference>
<feature type="compositionally biased region" description="Low complexity" evidence="5">
    <location>
        <begin position="20"/>
        <end position="37"/>
    </location>
</feature>
<keyword evidence="9" id="KW-1185">Reference proteome</keyword>
<evidence type="ECO:0000256" key="4">
    <source>
        <dbReference type="ARBA" id="ARBA00023136"/>
    </source>
</evidence>
<feature type="domain" description="Conserved oligomeric Golgi complex subunit 5 N-terminal" evidence="6">
    <location>
        <begin position="56"/>
        <end position="179"/>
    </location>
</feature>
<dbReference type="InterPro" id="IPR019465">
    <property type="entry name" value="Cog5"/>
</dbReference>
<feature type="region of interest" description="Disordered" evidence="5">
    <location>
        <begin position="18"/>
        <end position="39"/>
    </location>
</feature>
<evidence type="ECO:0000256" key="2">
    <source>
        <dbReference type="ARBA" id="ARBA00020974"/>
    </source>
</evidence>
<dbReference type="PANTHER" id="PTHR13228">
    <property type="entry name" value="CONSERVED OLIGOMERIC GOLGI COMPLEX COMPONENT 5"/>
    <property type="match status" value="1"/>
</dbReference>
<evidence type="ECO:0000256" key="3">
    <source>
        <dbReference type="ARBA" id="ARBA00023034"/>
    </source>
</evidence>
<protein>
    <recommendedName>
        <fullName evidence="2">Conserved oligomeric Golgi complex subunit 5</fullName>
    </recommendedName>
</protein>
<evidence type="ECO:0000256" key="5">
    <source>
        <dbReference type="SAM" id="MobiDB-lite"/>
    </source>
</evidence>